<dbReference type="InterPro" id="IPR036734">
    <property type="entry name" value="Neur_chan_lig-bd_sf"/>
</dbReference>
<feature type="chain" id="PRO_5041775837" evidence="5">
    <location>
        <begin position="18"/>
        <end position="466"/>
    </location>
</feature>
<dbReference type="PANTHER" id="PTHR18945">
    <property type="entry name" value="NEUROTRANSMITTER GATED ION CHANNEL"/>
    <property type="match status" value="1"/>
</dbReference>
<evidence type="ECO:0000259" key="6">
    <source>
        <dbReference type="Pfam" id="PF02931"/>
    </source>
</evidence>
<feature type="transmembrane region" description="Helical" evidence="5">
    <location>
        <begin position="236"/>
        <end position="261"/>
    </location>
</feature>
<name>A0AAD8BFH3_BIOPF</name>
<dbReference type="Gene3D" id="1.20.58.390">
    <property type="entry name" value="Neurotransmitter-gated ion-channel transmembrane domain"/>
    <property type="match status" value="1"/>
</dbReference>
<evidence type="ECO:0000313" key="9">
    <source>
        <dbReference type="Proteomes" id="UP001233172"/>
    </source>
</evidence>
<dbReference type="EMBL" id="JASAOG010000086">
    <property type="protein sequence ID" value="KAK0053416.1"/>
    <property type="molecule type" value="Genomic_DNA"/>
</dbReference>
<evidence type="ECO:0000256" key="2">
    <source>
        <dbReference type="ARBA" id="ARBA00022692"/>
    </source>
</evidence>
<keyword evidence="5" id="KW-0406">Ion transport</keyword>
<dbReference type="SUPFAM" id="SSF90112">
    <property type="entry name" value="Neurotransmitter-gated ion-channel transmembrane pore"/>
    <property type="match status" value="1"/>
</dbReference>
<keyword evidence="5" id="KW-0407">Ion channel</keyword>
<dbReference type="InterPro" id="IPR038050">
    <property type="entry name" value="Neuro_actylchol_rec"/>
</dbReference>
<proteinExistence type="inferred from homology"/>
<keyword evidence="3 5" id="KW-1133">Transmembrane helix</keyword>
<evidence type="ECO:0000256" key="5">
    <source>
        <dbReference type="RuleBase" id="RU000687"/>
    </source>
</evidence>
<feature type="signal peptide" evidence="5">
    <location>
        <begin position="1"/>
        <end position="17"/>
    </location>
</feature>
<dbReference type="Pfam" id="PF02931">
    <property type="entry name" value="Neur_chan_LBD"/>
    <property type="match status" value="1"/>
</dbReference>
<dbReference type="PROSITE" id="PS00236">
    <property type="entry name" value="NEUROTR_ION_CHANNEL"/>
    <property type="match status" value="1"/>
</dbReference>
<protein>
    <submittedName>
        <fullName evidence="8">Neuronal acetylcholine receptor subunit beta-4</fullName>
    </submittedName>
</protein>
<reference evidence="8" key="2">
    <citation type="submission" date="2023-04" db="EMBL/GenBank/DDBJ databases">
        <authorList>
            <person name="Bu L."/>
            <person name="Lu L."/>
            <person name="Laidemitt M.R."/>
            <person name="Zhang S.M."/>
            <person name="Mutuku M."/>
            <person name="Mkoji G."/>
            <person name="Steinauer M."/>
            <person name="Loker E.S."/>
        </authorList>
    </citation>
    <scope>NUCLEOTIDE SEQUENCE</scope>
    <source>
        <strain evidence="8">KasaAsao</strain>
        <tissue evidence="8">Whole Snail</tissue>
    </source>
</reference>
<dbReference type="GO" id="GO:0016020">
    <property type="term" value="C:membrane"/>
    <property type="evidence" value="ECO:0007669"/>
    <property type="project" value="UniProtKB-SubCell"/>
</dbReference>
<dbReference type="Gene3D" id="2.70.170.10">
    <property type="entry name" value="Neurotransmitter-gated ion-channel ligand-binding domain"/>
    <property type="match status" value="1"/>
</dbReference>
<keyword evidence="9" id="KW-1185">Reference proteome</keyword>
<dbReference type="GO" id="GO:0004888">
    <property type="term" value="F:transmembrane signaling receptor activity"/>
    <property type="evidence" value="ECO:0007669"/>
    <property type="project" value="InterPro"/>
</dbReference>
<dbReference type="Proteomes" id="UP001233172">
    <property type="component" value="Unassembled WGS sequence"/>
</dbReference>
<dbReference type="CDD" id="cd18989">
    <property type="entry name" value="LGIC_ECD_cation"/>
    <property type="match status" value="1"/>
</dbReference>
<organism evidence="8 9">
    <name type="scientific">Biomphalaria pfeifferi</name>
    <name type="common">Bloodfluke planorb</name>
    <name type="synonym">Freshwater snail</name>
    <dbReference type="NCBI Taxonomy" id="112525"/>
    <lineage>
        <taxon>Eukaryota</taxon>
        <taxon>Metazoa</taxon>
        <taxon>Spiralia</taxon>
        <taxon>Lophotrochozoa</taxon>
        <taxon>Mollusca</taxon>
        <taxon>Gastropoda</taxon>
        <taxon>Heterobranchia</taxon>
        <taxon>Euthyneura</taxon>
        <taxon>Panpulmonata</taxon>
        <taxon>Hygrophila</taxon>
        <taxon>Lymnaeoidea</taxon>
        <taxon>Planorbidae</taxon>
        <taxon>Biomphalaria</taxon>
    </lineage>
</organism>
<keyword evidence="5" id="KW-0813">Transport</keyword>
<comment type="caution">
    <text evidence="8">The sequence shown here is derived from an EMBL/GenBank/DDBJ whole genome shotgun (WGS) entry which is preliminary data.</text>
</comment>
<keyword evidence="2 5" id="KW-0812">Transmembrane</keyword>
<feature type="transmembrane region" description="Helical" evidence="5">
    <location>
        <begin position="301"/>
        <end position="323"/>
    </location>
</feature>
<dbReference type="CDD" id="cd19051">
    <property type="entry name" value="LGIC_TM_cation"/>
    <property type="match status" value="1"/>
</dbReference>
<dbReference type="InterPro" id="IPR006029">
    <property type="entry name" value="Neurotrans-gated_channel_TM"/>
</dbReference>
<dbReference type="PRINTS" id="PR00252">
    <property type="entry name" value="NRIONCHANNEL"/>
</dbReference>
<dbReference type="GO" id="GO:0005230">
    <property type="term" value="F:extracellular ligand-gated monoatomic ion channel activity"/>
    <property type="evidence" value="ECO:0007669"/>
    <property type="project" value="InterPro"/>
</dbReference>
<keyword evidence="4 5" id="KW-0472">Membrane</keyword>
<evidence type="ECO:0000256" key="1">
    <source>
        <dbReference type="ARBA" id="ARBA00004141"/>
    </source>
</evidence>
<dbReference type="Pfam" id="PF02932">
    <property type="entry name" value="Neur_chan_memb"/>
    <property type="match status" value="1"/>
</dbReference>
<feature type="domain" description="Neurotransmitter-gated ion-channel ligand-binding" evidence="6">
    <location>
        <begin position="47"/>
        <end position="233"/>
    </location>
</feature>
<feature type="transmembrane region" description="Helical" evidence="5">
    <location>
        <begin position="268"/>
        <end position="289"/>
    </location>
</feature>
<accession>A0AAD8BFH3</accession>
<dbReference type="AlphaFoldDB" id="A0AAD8BFH3"/>
<keyword evidence="8" id="KW-0675">Receptor</keyword>
<reference evidence="8" key="1">
    <citation type="journal article" date="2023" name="PLoS Negl. Trop. Dis.">
        <title>A genome sequence for Biomphalaria pfeifferi, the major vector snail for the human-infecting parasite Schistosoma mansoni.</title>
        <authorList>
            <person name="Bu L."/>
            <person name="Lu L."/>
            <person name="Laidemitt M.R."/>
            <person name="Zhang S.M."/>
            <person name="Mutuku M."/>
            <person name="Mkoji G."/>
            <person name="Steinauer M."/>
            <person name="Loker E.S."/>
        </authorList>
    </citation>
    <scope>NUCLEOTIDE SEQUENCE</scope>
    <source>
        <strain evidence="8">KasaAsao</strain>
    </source>
</reference>
<dbReference type="InterPro" id="IPR006201">
    <property type="entry name" value="Neur_channel"/>
</dbReference>
<evidence type="ECO:0000313" key="8">
    <source>
        <dbReference type="EMBL" id="KAK0053416.1"/>
    </source>
</evidence>
<sequence>MRLNLLILVQSLSNVWSALNESMSKVREAQVTLRSALLSHGAVRGKLCPAQRTSKVNLTINFRVYEVLASDDLEQSFTTVSYMEVNWDDNDLTWNSEDYEGVKCMPLTLDEIWHPSLVVTNAADHEMVMIKPMDNQLTVCNTGHIFLKTPVFLKTTCYLDLTFYPFDTQECQILIMPFPENCHFEVQTKSIDYMQDPFQLTGEWEITHQNMSTSHYDVGDSNEPLAEVTFRISRSWLFYTITIITPMLLTTLMTTCVFLIPAYSGEKISFLVTMFVSNAVFLNFIAGTMPRTMSDSKIPRITIFLVGVMCESFFALLATMFVISRYNSEQREKAKRAEDALYKILTDVMKQDFKPDVLLNKREKEVLDDTTAEQKYSTSNFGACSENVRVALFLLMQRKNLSAKRLKKFFTKLSGNKISLKRSWCIKAKYWDCFFCIFFTACSVAFNTIIVMLPNSSSNSLFLNIH</sequence>
<dbReference type="SUPFAM" id="SSF63712">
    <property type="entry name" value="Nicotinic receptor ligand binding domain-like"/>
    <property type="match status" value="1"/>
</dbReference>
<feature type="transmembrane region" description="Helical" evidence="5">
    <location>
        <begin position="430"/>
        <end position="453"/>
    </location>
</feature>
<feature type="domain" description="Neurotransmitter-gated ion-channel transmembrane" evidence="7">
    <location>
        <begin position="243"/>
        <end position="450"/>
    </location>
</feature>
<dbReference type="InterPro" id="IPR018000">
    <property type="entry name" value="Neurotransmitter_ion_chnl_CS"/>
</dbReference>
<evidence type="ECO:0000256" key="4">
    <source>
        <dbReference type="ARBA" id="ARBA00023136"/>
    </source>
</evidence>
<comment type="subcellular location">
    <subcellularLocation>
        <location evidence="1">Membrane</location>
        <topology evidence="1">Multi-pass membrane protein</topology>
    </subcellularLocation>
</comment>
<comment type="similarity">
    <text evidence="5">Belongs to the ligand-gated ion channel (TC 1.A.9) family.</text>
</comment>
<dbReference type="InterPro" id="IPR036719">
    <property type="entry name" value="Neuro-gated_channel_TM_sf"/>
</dbReference>
<dbReference type="InterPro" id="IPR006202">
    <property type="entry name" value="Neur_chan_lig-bd"/>
</dbReference>
<gene>
    <name evidence="8" type="ORF">Bpfe_017114</name>
</gene>
<evidence type="ECO:0000259" key="7">
    <source>
        <dbReference type="Pfam" id="PF02932"/>
    </source>
</evidence>
<evidence type="ECO:0000256" key="3">
    <source>
        <dbReference type="ARBA" id="ARBA00022989"/>
    </source>
</evidence>
<keyword evidence="5" id="KW-0732">Signal</keyword>